<name>A0A915JTT5_ROMCU</name>
<evidence type="ECO:0000313" key="1">
    <source>
        <dbReference type="Proteomes" id="UP000887565"/>
    </source>
</evidence>
<dbReference type="Proteomes" id="UP000887565">
    <property type="component" value="Unplaced"/>
</dbReference>
<protein>
    <submittedName>
        <fullName evidence="2">Uncharacterized protein</fullName>
    </submittedName>
</protein>
<organism evidence="1 2">
    <name type="scientific">Romanomermis culicivorax</name>
    <name type="common">Nematode worm</name>
    <dbReference type="NCBI Taxonomy" id="13658"/>
    <lineage>
        <taxon>Eukaryota</taxon>
        <taxon>Metazoa</taxon>
        <taxon>Ecdysozoa</taxon>
        <taxon>Nematoda</taxon>
        <taxon>Enoplea</taxon>
        <taxon>Dorylaimia</taxon>
        <taxon>Mermithida</taxon>
        <taxon>Mermithoidea</taxon>
        <taxon>Mermithidae</taxon>
        <taxon>Romanomermis</taxon>
    </lineage>
</organism>
<proteinExistence type="predicted"/>
<sequence length="75" mass="8998">METNGQLIFNKSKDNDYILADMEHENHLMHVKPQYKIHFFNKNTGKEIYWTIGKLRRMNIICVQTLGDDCYEPHQ</sequence>
<reference evidence="2" key="1">
    <citation type="submission" date="2022-11" db="UniProtKB">
        <authorList>
            <consortium name="WormBaseParasite"/>
        </authorList>
    </citation>
    <scope>IDENTIFICATION</scope>
</reference>
<dbReference type="WBParaSite" id="nRc.2.0.1.t29676-RA">
    <property type="protein sequence ID" value="nRc.2.0.1.t29676-RA"/>
    <property type="gene ID" value="nRc.2.0.1.g29676"/>
</dbReference>
<evidence type="ECO:0000313" key="2">
    <source>
        <dbReference type="WBParaSite" id="nRc.2.0.1.t29676-RA"/>
    </source>
</evidence>
<keyword evidence="1" id="KW-1185">Reference proteome</keyword>
<dbReference type="AlphaFoldDB" id="A0A915JTT5"/>
<accession>A0A915JTT5</accession>